<dbReference type="SUPFAM" id="SSF50249">
    <property type="entry name" value="Nucleic acid-binding proteins"/>
    <property type="match status" value="1"/>
</dbReference>
<dbReference type="Gene3D" id="2.40.50.140">
    <property type="entry name" value="Nucleic acid-binding proteins"/>
    <property type="match status" value="1"/>
</dbReference>
<dbReference type="GO" id="GO:0017116">
    <property type="term" value="F:single-stranded DNA helicase activity"/>
    <property type="evidence" value="ECO:0007669"/>
    <property type="project" value="TreeGrafter"/>
</dbReference>
<dbReference type="GO" id="GO:0003677">
    <property type="term" value="F:DNA binding"/>
    <property type="evidence" value="ECO:0007669"/>
    <property type="project" value="InterPro"/>
</dbReference>
<dbReference type="EMBL" id="HBKR01005802">
    <property type="protein sequence ID" value="CAE2282832.1"/>
    <property type="molecule type" value="Transcribed_RNA"/>
</dbReference>
<dbReference type="GO" id="GO:0005524">
    <property type="term" value="F:ATP binding"/>
    <property type="evidence" value="ECO:0007669"/>
    <property type="project" value="InterPro"/>
</dbReference>
<gene>
    <name evidence="2" type="ORF">NAES01612_LOCUS3882</name>
</gene>
<organism evidence="2">
    <name type="scientific">Paramoeba aestuarina</name>
    <dbReference type="NCBI Taxonomy" id="180227"/>
    <lineage>
        <taxon>Eukaryota</taxon>
        <taxon>Amoebozoa</taxon>
        <taxon>Discosea</taxon>
        <taxon>Flabellinia</taxon>
        <taxon>Dactylopodida</taxon>
        <taxon>Paramoebidae</taxon>
        <taxon>Paramoeba</taxon>
    </lineage>
</organism>
<dbReference type="InterPro" id="IPR031327">
    <property type="entry name" value="MCM"/>
</dbReference>
<dbReference type="Pfam" id="PF17207">
    <property type="entry name" value="MCM_OB"/>
    <property type="match status" value="1"/>
</dbReference>
<name>A0A7S4K3H8_9EUKA</name>
<reference evidence="2" key="1">
    <citation type="submission" date="2021-01" db="EMBL/GenBank/DDBJ databases">
        <authorList>
            <person name="Corre E."/>
            <person name="Pelletier E."/>
            <person name="Niang G."/>
            <person name="Scheremetjew M."/>
            <person name="Finn R."/>
            <person name="Kale V."/>
            <person name="Holt S."/>
            <person name="Cochrane G."/>
            <person name="Meng A."/>
            <person name="Brown T."/>
            <person name="Cohen L."/>
        </authorList>
    </citation>
    <scope>NUCLEOTIDE SEQUENCE</scope>
    <source>
        <strain evidence="2">SoJaBio B1-5/56/2</strain>
    </source>
</reference>
<dbReference type="InterPro" id="IPR033762">
    <property type="entry name" value="MCM_OB"/>
</dbReference>
<dbReference type="Gene3D" id="2.20.28.10">
    <property type="match status" value="1"/>
</dbReference>
<dbReference type="GO" id="GO:0000727">
    <property type="term" value="P:double-strand break repair via break-induced replication"/>
    <property type="evidence" value="ECO:0007669"/>
    <property type="project" value="TreeGrafter"/>
</dbReference>
<dbReference type="GO" id="GO:0005634">
    <property type="term" value="C:nucleus"/>
    <property type="evidence" value="ECO:0007669"/>
    <property type="project" value="TreeGrafter"/>
</dbReference>
<dbReference type="PANTHER" id="PTHR11630:SF75">
    <property type="entry name" value="MINICHROMOSOME MAINTENANCE DOMAIN-CONTAINING PROTEIN 2"/>
    <property type="match status" value="1"/>
</dbReference>
<dbReference type="PANTHER" id="PTHR11630">
    <property type="entry name" value="DNA REPLICATION LICENSING FACTOR MCM FAMILY MEMBER"/>
    <property type="match status" value="1"/>
</dbReference>
<proteinExistence type="predicted"/>
<feature type="domain" description="MCM OB" evidence="1">
    <location>
        <begin position="42"/>
        <end position="133"/>
    </location>
</feature>
<evidence type="ECO:0000313" key="2">
    <source>
        <dbReference type="EMBL" id="CAE2282832.1"/>
    </source>
</evidence>
<dbReference type="AlphaFoldDB" id="A0A7S4K3H8"/>
<accession>A0A7S4K3H8</accession>
<evidence type="ECO:0000259" key="1">
    <source>
        <dbReference type="Pfam" id="PF17207"/>
    </source>
</evidence>
<dbReference type="InterPro" id="IPR012340">
    <property type="entry name" value="NA-bd_OB-fold"/>
</dbReference>
<protein>
    <recommendedName>
        <fullName evidence="1">MCM OB domain-containing protein</fullName>
    </recommendedName>
</protein>
<sequence>MIKSSSLFPEIEFDSFDLRVSVRFGHIPFSGRSISEVVNSNRHAKSQQLPHLVTVQGVVVAVSPIREKMTSKHFSCLNLHCPKFNISLMCRDSIPIKIRSFFCDNCGSQLNEDLTKRAYSQIQTIVLHQKDEQNGLGFEIRVSLADDLTSLGWLGVPLIVTGTREREFIPLKEGEMLLHVPIFIAHSLAFGDHIHSPFPLSCFSLSIRAILEKQNLKKDQKQKTKSVSQTDSSAALKKSPVSISATRRRVTLDNLITNDLDFLFQAAEKLAGSFSSALRMPIFEHTANIINHFGDTLIPSGGLDELKLLLILSLVVANTTTGNTRSQSYVHLLIRGPCGSEVGRLCEASSRLSPRSCYCRHGQSLGPSILRCLDYGDTLLCGF</sequence>